<accession>A0A4R6R7Z6</accession>
<dbReference type="InterPro" id="IPR002559">
    <property type="entry name" value="Transposase_11"/>
</dbReference>
<dbReference type="GO" id="GO:0006313">
    <property type="term" value="P:DNA transposition"/>
    <property type="evidence" value="ECO:0007669"/>
    <property type="project" value="InterPro"/>
</dbReference>
<organism evidence="2 3">
    <name type="scientific">Aquabacterium commune</name>
    <dbReference type="NCBI Taxonomy" id="70586"/>
    <lineage>
        <taxon>Bacteria</taxon>
        <taxon>Pseudomonadati</taxon>
        <taxon>Pseudomonadota</taxon>
        <taxon>Betaproteobacteria</taxon>
        <taxon>Burkholderiales</taxon>
        <taxon>Aquabacterium</taxon>
    </lineage>
</organism>
<dbReference type="EMBL" id="SNXW01000006">
    <property type="protein sequence ID" value="TDP82113.1"/>
    <property type="molecule type" value="Genomic_DNA"/>
</dbReference>
<dbReference type="PANTHER" id="PTHR35604:SF2">
    <property type="entry name" value="TRANSPOSASE INSH FOR INSERTION SEQUENCE ELEMENT IS5A-RELATED"/>
    <property type="match status" value="1"/>
</dbReference>
<protein>
    <submittedName>
        <fullName evidence="2">DDE family transposase</fullName>
    </submittedName>
</protein>
<dbReference type="PANTHER" id="PTHR35604">
    <property type="entry name" value="TRANSPOSASE INSH FOR INSERTION SEQUENCE ELEMENT IS5A-RELATED"/>
    <property type="match status" value="1"/>
</dbReference>
<evidence type="ECO:0000259" key="1">
    <source>
        <dbReference type="Pfam" id="PF01609"/>
    </source>
</evidence>
<feature type="domain" description="Transposase IS4-like" evidence="1">
    <location>
        <begin position="12"/>
        <end position="56"/>
    </location>
</feature>
<dbReference type="GO" id="GO:0003677">
    <property type="term" value="F:DNA binding"/>
    <property type="evidence" value="ECO:0007669"/>
    <property type="project" value="InterPro"/>
</dbReference>
<evidence type="ECO:0000313" key="2">
    <source>
        <dbReference type="EMBL" id="TDP82113.1"/>
    </source>
</evidence>
<evidence type="ECO:0000313" key="3">
    <source>
        <dbReference type="Proteomes" id="UP000294593"/>
    </source>
</evidence>
<gene>
    <name evidence="2" type="ORF">EV672_10667</name>
</gene>
<dbReference type="Pfam" id="PF01609">
    <property type="entry name" value="DDE_Tnp_1"/>
    <property type="match status" value="1"/>
</dbReference>
<proteinExistence type="predicted"/>
<dbReference type="Proteomes" id="UP000294593">
    <property type="component" value="Unassembled WGS sequence"/>
</dbReference>
<keyword evidence="3" id="KW-1185">Reference proteome</keyword>
<dbReference type="GO" id="GO:0004803">
    <property type="term" value="F:transposase activity"/>
    <property type="evidence" value="ECO:0007669"/>
    <property type="project" value="InterPro"/>
</dbReference>
<reference evidence="2 3" key="1">
    <citation type="submission" date="2019-03" db="EMBL/GenBank/DDBJ databases">
        <title>Genomic Encyclopedia of Type Strains, Phase IV (KMG-IV): sequencing the most valuable type-strain genomes for metagenomic binning, comparative biology and taxonomic classification.</title>
        <authorList>
            <person name="Goeker M."/>
        </authorList>
    </citation>
    <scope>NUCLEOTIDE SEQUENCE [LARGE SCALE GENOMIC DNA]</scope>
    <source>
        <strain evidence="2 3">DSM 11901</strain>
    </source>
</reference>
<comment type="caution">
    <text evidence="2">The sequence shown here is derived from an EMBL/GenBank/DDBJ whole genome shotgun (WGS) entry which is preliminary data.</text>
</comment>
<sequence>MDALTEQVERIKASIRAEVEHPFRVIKRRFSHVNVRYRGLAKNTAQLHTLFALANLCMVRKRLTGGAGMSAPGEWEMGAKCAQNA</sequence>
<dbReference type="AlphaFoldDB" id="A0A4R6R7Z6"/>
<name>A0A4R6R7Z6_9BURK</name>